<accession>A0A1T5KDB9</accession>
<dbReference type="InterPro" id="IPR036962">
    <property type="entry name" value="Glyco_hydro_3_N_sf"/>
</dbReference>
<dbReference type="InterPro" id="IPR001764">
    <property type="entry name" value="Glyco_hydro_3_N"/>
</dbReference>
<evidence type="ECO:0000256" key="5">
    <source>
        <dbReference type="ARBA" id="ARBA00023295"/>
    </source>
</evidence>
<protein>
    <recommendedName>
        <fullName evidence="3">beta-N-acetylhexosaminidase</fullName>
        <ecNumber evidence="3">3.2.1.52</ecNumber>
    </recommendedName>
</protein>
<dbReference type="AlphaFoldDB" id="A0A1T5KDB9"/>
<keyword evidence="7" id="KW-0732">Signal</keyword>
<dbReference type="STRING" id="36842.SAMN02194393_01706"/>
<dbReference type="GO" id="GO:0005975">
    <property type="term" value="P:carbohydrate metabolic process"/>
    <property type="evidence" value="ECO:0007669"/>
    <property type="project" value="InterPro"/>
</dbReference>
<evidence type="ECO:0000256" key="3">
    <source>
        <dbReference type="ARBA" id="ARBA00012663"/>
    </source>
</evidence>
<feature type="signal peptide" evidence="7">
    <location>
        <begin position="1"/>
        <end position="24"/>
    </location>
</feature>
<dbReference type="Gene3D" id="3.20.20.300">
    <property type="entry name" value="Glycoside hydrolase, family 3, N-terminal domain"/>
    <property type="match status" value="1"/>
</dbReference>
<sequence length="789" mass="90312">MKFIKKSVLFPLIICSIFISISFAQENGNDKLREYCEKVPIENAIGQIFIVGLPDVDYTTYRDRSIVDTLINDIAVGGVMLNTYNFYIDKNIYDKKGKEYYLSEITEMINYLQSKAIKSKLGIPLFTCVDFESNYSSINKGIKLPPSALTMGHTNNTTYVKDTGIMVGNELTTIGINMLFGPVLDTPENVNGEYDDTLVNRYFTNRPDMTTSIASYYINGLIESGIMVVAKHFPGYCDLGKNPHSGIPIFSGNSKTIQKNITIYKNLKNSLTGIMSANYYIEKLSTEIPLMLHNTFPDFLVYNDDLCNNGFNVTETDLSNKIIITDDLSNMQIVENYKKKNDYTYSDIAIQAFNAGHDMILFSHFGEDGSIKNFELEDFKKIIKDMTCHIKSNKKAEKQFRNSLYKILSCKNKYDGRLNQSYPDFKKAWTKGPYKNIQDHVDISFLNKKYKSNSDLVFKMIEDGSVLLNQNNQISINGSRVLIIGSKPHMIKDGISGLVKSVDCLDIATYYESKNELNEVITKTISDIKSKSTDIDLIIFIVESVDHGTIIETLYLEKLINEDNTIILNHTIPTVLSNEILKKIKIFNTMSRITESYEVDKVFLTKPKNWNDEFRINLGYNKSINDVLQIDFKINPCELKDNLPIFMTHNEEKFNEQLNDVKQKNSTLLFEKFQLTSRIENKITIIDSLQKQNNRKNTIIIVLLLFLLITYREKIFKLLESFCNIIRYKINLKTLKQLSDKMSLVGNYLSGLKTMGKVILYIVIVILIAFGYITIKYPEGTSIQKIIQT</sequence>
<dbReference type="SUPFAM" id="SSF51445">
    <property type="entry name" value="(Trans)glycosidases"/>
    <property type="match status" value="1"/>
</dbReference>
<name>A0A1T5KDB9_9FIRM</name>
<dbReference type="InterPro" id="IPR050226">
    <property type="entry name" value="NagZ_Beta-hexosaminidase"/>
</dbReference>
<keyword evidence="6" id="KW-0472">Membrane</keyword>
<comment type="similarity">
    <text evidence="2">Belongs to the glycosyl hydrolase 3 family.</text>
</comment>
<proteinExistence type="inferred from homology"/>
<evidence type="ECO:0000256" key="7">
    <source>
        <dbReference type="SAM" id="SignalP"/>
    </source>
</evidence>
<reference evidence="9 10" key="1">
    <citation type="submission" date="2017-02" db="EMBL/GenBank/DDBJ databases">
        <authorList>
            <person name="Peterson S.W."/>
        </authorList>
    </citation>
    <scope>NUCLEOTIDE SEQUENCE [LARGE SCALE GENOMIC DNA]</scope>
    <source>
        <strain evidence="9 10">M1</strain>
    </source>
</reference>
<evidence type="ECO:0000256" key="4">
    <source>
        <dbReference type="ARBA" id="ARBA00022801"/>
    </source>
</evidence>
<keyword evidence="4" id="KW-0378">Hydrolase</keyword>
<keyword evidence="6" id="KW-0812">Transmembrane</keyword>
<dbReference type="EMBL" id="FUZT01000004">
    <property type="protein sequence ID" value="SKC61677.1"/>
    <property type="molecule type" value="Genomic_DNA"/>
</dbReference>
<evidence type="ECO:0000313" key="9">
    <source>
        <dbReference type="EMBL" id="SKC61677.1"/>
    </source>
</evidence>
<dbReference type="OrthoDB" id="9805821at2"/>
<dbReference type="EC" id="3.2.1.52" evidence="3"/>
<organism evidence="9 10">
    <name type="scientific">Maledivibacter halophilus</name>
    <dbReference type="NCBI Taxonomy" id="36842"/>
    <lineage>
        <taxon>Bacteria</taxon>
        <taxon>Bacillati</taxon>
        <taxon>Bacillota</taxon>
        <taxon>Clostridia</taxon>
        <taxon>Peptostreptococcales</taxon>
        <taxon>Caminicellaceae</taxon>
        <taxon>Maledivibacter</taxon>
    </lineage>
</organism>
<dbReference type="PANTHER" id="PTHR30480:SF13">
    <property type="entry name" value="BETA-HEXOSAMINIDASE"/>
    <property type="match status" value="1"/>
</dbReference>
<gene>
    <name evidence="9" type="ORF">SAMN02194393_01706</name>
</gene>
<dbReference type="Pfam" id="PF00933">
    <property type="entry name" value="Glyco_hydro_3"/>
    <property type="match status" value="1"/>
</dbReference>
<keyword evidence="6" id="KW-1133">Transmembrane helix</keyword>
<feature type="domain" description="Glycoside hydrolase family 3 N-terminal" evidence="8">
    <location>
        <begin position="44"/>
        <end position="407"/>
    </location>
</feature>
<dbReference type="GO" id="GO:0009254">
    <property type="term" value="P:peptidoglycan turnover"/>
    <property type="evidence" value="ECO:0007669"/>
    <property type="project" value="TreeGrafter"/>
</dbReference>
<evidence type="ECO:0000256" key="6">
    <source>
        <dbReference type="SAM" id="Phobius"/>
    </source>
</evidence>
<evidence type="ECO:0000256" key="2">
    <source>
        <dbReference type="ARBA" id="ARBA00005336"/>
    </source>
</evidence>
<dbReference type="PANTHER" id="PTHR30480">
    <property type="entry name" value="BETA-HEXOSAMINIDASE-RELATED"/>
    <property type="match status" value="1"/>
</dbReference>
<evidence type="ECO:0000259" key="8">
    <source>
        <dbReference type="Pfam" id="PF00933"/>
    </source>
</evidence>
<feature type="chain" id="PRO_5013387048" description="beta-N-acetylhexosaminidase" evidence="7">
    <location>
        <begin position="25"/>
        <end position="789"/>
    </location>
</feature>
<keyword evidence="5" id="KW-0326">Glycosidase</keyword>
<feature type="transmembrane region" description="Helical" evidence="6">
    <location>
        <begin position="758"/>
        <end position="775"/>
    </location>
</feature>
<dbReference type="Proteomes" id="UP000190285">
    <property type="component" value="Unassembled WGS sequence"/>
</dbReference>
<evidence type="ECO:0000256" key="1">
    <source>
        <dbReference type="ARBA" id="ARBA00001231"/>
    </source>
</evidence>
<keyword evidence="10" id="KW-1185">Reference proteome</keyword>
<evidence type="ECO:0000313" key="10">
    <source>
        <dbReference type="Proteomes" id="UP000190285"/>
    </source>
</evidence>
<dbReference type="RefSeq" id="WP_079490882.1">
    <property type="nucleotide sequence ID" value="NZ_FUZT01000004.1"/>
</dbReference>
<comment type="catalytic activity">
    <reaction evidence="1">
        <text>Hydrolysis of terminal non-reducing N-acetyl-D-hexosamine residues in N-acetyl-beta-D-hexosaminides.</text>
        <dbReference type="EC" id="3.2.1.52"/>
    </reaction>
</comment>
<dbReference type="InterPro" id="IPR017853">
    <property type="entry name" value="GH"/>
</dbReference>
<dbReference type="GO" id="GO:0004563">
    <property type="term" value="F:beta-N-acetylhexosaminidase activity"/>
    <property type="evidence" value="ECO:0007669"/>
    <property type="project" value="UniProtKB-EC"/>
</dbReference>